<dbReference type="AlphaFoldDB" id="A0A6P1Y489"/>
<accession>A0A6P1Y489</accession>
<sequence length="350" mass="38454">MQNTWIDKAEHEIRDDIVEIAKQNTGLTNFKSTGVLRGFIEVIASVVFFIYKTAINPIYANASLDKATGIFLSFWGLALGVVRKSDNKASGNFTGRAYGSGSIDSGTWIVVEGTALRYKVTEKVTFTADSTFAIPVQAEFAGSDYNIGAGLAVRATRVIRGLDGIEVKENWQKALGENSESDDSYRERIKNRWRSQTLGDTKVTYKYYAEEVAGVREAKIIRTPRGAGSTDIVIVSVTGLPTAELIEKVKMNLYLHELMAFDVQVKAPLVTNIEIVIEYSGDAVEADIELVAKKYVDSLGIGGRFAVKDLYELYKPFAVKTLEIISPARDVQAPDSNVIIASDITVRKIA</sequence>
<dbReference type="EMBL" id="CP048020">
    <property type="protein sequence ID" value="QHX44315.1"/>
    <property type="molecule type" value="Genomic_DNA"/>
</dbReference>
<evidence type="ECO:0000259" key="1">
    <source>
        <dbReference type="Pfam" id="PF04865"/>
    </source>
</evidence>
<dbReference type="Pfam" id="PF04865">
    <property type="entry name" value="Baseplate_J"/>
    <property type="match status" value="1"/>
</dbReference>
<feature type="domain" description="Baseplate protein J-like barrel" evidence="1">
    <location>
        <begin position="93"/>
        <end position="169"/>
    </location>
</feature>
<reference evidence="3 4" key="1">
    <citation type="submission" date="2020-01" db="EMBL/GenBank/DDBJ databases">
        <title>Complete genome sequence of a human oral phylogroup 1 Treponema sp. strain ATCC 700766, originally isolated from periodontitis dental plaque.</title>
        <authorList>
            <person name="Chan Y."/>
            <person name="Huo Y.-B."/>
            <person name="Yu X.-L."/>
            <person name="Zeng H."/>
            <person name="Leung W.-K."/>
            <person name="Watt R.M."/>
        </authorList>
    </citation>
    <scope>NUCLEOTIDE SEQUENCE [LARGE SCALE GENOMIC DNA]</scope>
    <source>
        <strain evidence="3 4">OMZ 804</strain>
    </source>
</reference>
<dbReference type="PANTHER" id="PTHR37829:SF3">
    <property type="entry name" value="PROTEIN JAYE-RELATED"/>
    <property type="match status" value="1"/>
</dbReference>
<dbReference type="KEGG" id="trz:GWP43_13550"/>
<name>A0A6P1Y489_9SPIR</name>
<dbReference type="Proteomes" id="UP000464374">
    <property type="component" value="Chromosome"/>
</dbReference>
<evidence type="ECO:0000313" key="4">
    <source>
        <dbReference type="Proteomes" id="UP000464374"/>
    </source>
</evidence>
<dbReference type="RefSeq" id="WP_162664590.1">
    <property type="nucleotide sequence ID" value="NZ_CP048020.1"/>
</dbReference>
<dbReference type="InterPro" id="IPR006949">
    <property type="entry name" value="Barrel_Baseplate_J-like"/>
</dbReference>
<dbReference type="PANTHER" id="PTHR37829">
    <property type="entry name" value="PHAGE-LIKE ELEMENT PBSX PROTEIN XKDT"/>
    <property type="match status" value="1"/>
</dbReference>
<protein>
    <submittedName>
        <fullName evidence="3">Uncharacterized protein</fullName>
    </submittedName>
</protein>
<gene>
    <name evidence="3" type="ORF">GWP43_13550</name>
</gene>
<feature type="domain" description="Baseplate J-like central" evidence="2">
    <location>
        <begin position="203"/>
        <end position="254"/>
    </location>
</feature>
<evidence type="ECO:0000313" key="3">
    <source>
        <dbReference type="EMBL" id="QHX44315.1"/>
    </source>
</evidence>
<dbReference type="Pfam" id="PF26078">
    <property type="entry name" value="Baseplate_J_M"/>
    <property type="match status" value="1"/>
</dbReference>
<dbReference type="InterPro" id="IPR058531">
    <property type="entry name" value="Baseplate_J_M"/>
</dbReference>
<proteinExistence type="predicted"/>
<dbReference type="InterPro" id="IPR052399">
    <property type="entry name" value="Phage_Baseplate_Assmbl_Protein"/>
</dbReference>
<evidence type="ECO:0000259" key="2">
    <source>
        <dbReference type="Pfam" id="PF26078"/>
    </source>
</evidence>
<organism evidence="3 4">
    <name type="scientific">Treponema vincentii</name>
    <dbReference type="NCBI Taxonomy" id="69710"/>
    <lineage>
        <taxon>Bacteria</taxon>
        <taxon>Pseudomonadati</taxon>
        <taxon>Spirochaetota</taxon>
        <taxon>Spirochaetia</taxon>
        <taxon>Spirochaetales</taxon>
        <taxon>Treponemataceae</taxon>
        <taxon>Treponema</taxon>
    </lineage>
</organism>